<sequence>MISPRTATLLLAIVGIVAHLNAYSWLTTLSQTFPDVPERLDPAFRPPPSAARFADLVDTNYNYPTQPSRYHLAGLSGSSPHGQEAYTPDKVNGASGNSNLPAWLAEAKAYLKSQGFASLPSAAEDEPSPASSSGGTVASSSLTSTKPKVSGDRDGATSNSNHLDSGNKAISSSSWQFFNVLPHATAAGYFDDGAEDEERFSWDAMRLVATAMRIYIALSIVCCCAGVLGVLKSHLLLSRLFVIHSFLDFFLSTLSLFSLALLCTYPSVRSHICEEFGSGEFQAFFSPSLEAGSPSVQIRAAHDGGPRVTEGSDSQLVAGASWWDLFVDGVFGAENCEESFATTLVPILMIIGLAYTALRIQCFLMVQKFYRGLLKDRIAHYGYALSSGRSSPRDWKDVDAKLLD</sequence>
<evidence type="ECO:0000313" key="2">
    <source>
        <dbReference type="Proteomes" id="UP000245626"/>
    </source>
</evidence>
<dbReference type="Proteomes" id="UP000245626">
    <property type="component" value="Unassembled WGS sequence"/>
</dbReference>
<protein>
    <submittedName>
        <fullName evidence="1">Uncharacterized protein</fullName>
    </submittedName>
</protein>
<gene>
    <name evidence="1" type="ORF">IE53DRAFT_383947</name>
</gene>
<organism evidence="1 2">
    <name type="scientific">Violaceomyces palustris</name>
    <dbReference type="NCBI Taxonomy" id="1673888"/>
    <lineage>
        <taxon>Eukaryota</taxon>
        <taxon>Fungi</taxon>
        <taxon>Dikarya</taxon>
        <taxon>Basidiomycota</taxon>
        <taxon>Ustilaginomycotina</taxon>
        <taxon>Ustilaginomycetes</taxon>
        <taxon>Violaceomycetales</taxon>
        <taxon>Violaceomycetaceae</taxon>
        <taxon>Violaceomyces</taxon>
    </lineage>
</organism>
<keyword evidence="2" id="KW-1185">Reference proteome</keyword>
<evidence type="ECO:0000313" key="1">
    <source>
        <dbReference type="EMBL" id="PWN53563.1"/>
    </source>
</evidence>
<name>A0ACD0P618_9BASI</name>
<reference evidence="1 2" key="1">
    <citation type="journal article" date="2018" name="Mol. Biol. Evol.">
        <title>Broad Genomic Sampling Reveals a Smut Pathogenic Ancestry of the Fungal Clade Ustilaginomycotina.</title>
        <authorList>
            <person name="Kijpornyongpan T."/>
            <person name="Mondo S.J."/>
            <person name="Barry K."/>
            <person name="Sandor L."/>
            <person name="Lee J."/>
            <person name="Lipzen A."/>
            <person name="Pangilinan J."/>
            <person name="LaButti K."/>
            <person name="Hainaut M."/>
            <person name="Henrissat B."/>
            <person name="Grigoriev I.V."/>
            <person name="Spatafora J.W."/>
            <person name="Aime M.C."/>
        </authorList>
    </citation>
    <scope>NUCLEOTIDE SEQUENCE [LARGE SCALE GENOMIC DNA]</scope>
    <source>
        <strain evidence="1 2">SA 807</strain>
    </source>
</reference>
<accession>A0ACD0P618</accession>
<dbReference type="EMBL" id="KZ819720">
    <property type="protein sequence ID" value="PWN53563.1"/>
    <property type="molecule type" value="Genomic_DNA"/>
</dbReference>
<proteinExistence type="predicted"/>